<dbReference type="KEGG" id="oat:OAN307_c12590"/>
<dbReference type="HOGENOM" id="CLU_2181176_0_0_5"/>
<protein>
    <submittedName>
        <fullName evidence="1">Uncharacterized protein</fullName>
    </submittedName>
</protein>
<keyword evidence="2" id="KW-1185">Reference proteome</keyword>
<dbReference type="Gene3D" id="3.40.50.150">
    <property type="entry name" value="Vaccinia Virus protein VP39"/>
    <property type="match status" value="1"/>
</dbReference>
<dbReference type="EMBL" id="CP003740">
    <property type="protein sequence ID" value="AGI66953.1"/>
    <property type="molecule type" value="Genomic_DNA"/>
</dbReference>
<accession>M9R5C2</accession>
<organism evidence="1 2">
    <name type="scientific">Octadecabacter antarcticus 307</name>
    <dbReference type="NCBI Taxonomy" id="391626"/>
    <lineage>
        <taxon>Bacteria</taxon>
        <taxon>Pseudomonadati</taxon>
        <taxon>Pseudomonadota</taxon>
        <taxon>Alphaproteobacteria</taxon>
        <taxon>Rhodobacterales</taxon>
        <taxon>Roseobacteraceae</taxon>
        <taxon>Octadecabacter</taxon>
    </lineage>
</organism>
<dbReference type="Proteomes" id="UP000005307">
    <property type="component" value="Chromosome"/>
</dbReference>
<dbReference type="RefSeq" id="WP_015498995.1">
    <property type="nucleotide sequence ID" value="NC_020911.1"/>
</dbReference>
<gene>
    <name evidence="1" type="ORF">OAN307_c12590</name>
</gene>
<evidence type="ECO:0000313" key="1">
    <source>
        <dbReference type="EMBL" id="AGI66953.1"/>
    </source>
</evidence>
<dbReference type="SUPFAM" id="SSF53335">
    <property type="entry name" value="S-adenosyl-L-methionine-dependent methyltransferases"/>
    <property type="match status" value="1"/>
</dbReference>
<dbReference type="STRING" id="391626.OAN307_c12590"/>
<dbReference type="InterPro" id="IPR029063">
    <property type="entry name" value="SAM-dependent_MTases_sf"/>
</dbReference>
<sequence length="109" mass="11914">MVVGIFIQFAGLDLRAKQFADMKRGLRTDGRLVLHGHRPEQIGSGTGGPRNAENMYTEAELHKVFAGWTIERIASYDCDQTSGRAHVGKAALIDFVARKASTASMAHMP</sequence>
<reference evidence="1 2" key="1">
    <citation type="journal article" date="2013" name="PLoS ONE">
        <title>Poles Apart: Arctic and Antarctic Octadecabacter strains Share High Genome Plasticity and a New Type of Xanthorhodopsin.</title>
        <authorList>
            <person name="Vollmers J."/>
            <person name="Voget S."/>
            <person name="Dietrich S."/>
            <person name="Gollnow K."/>
            <person name="Smits M."/>
            <person name="Meyer K."/>
            <person name="Brinkhoff T."/>
            <person name="Simon M."/>
            <person name="Daniel R."/>
        </authorList>
    </citation>
    <scope>NUCLEOTIDE SEQUENCE [LARGE SCALE GENOMIC DNA]</scope>
    <source>
        <strain evidence="1 2">307</strain>
    </source>
</reference>
<name>M9R5C2_9RHOB</name>
<evidence type="ECO:0000313" key="2">
    <source>
        <dbReference type="Proteomes" id="UP000005307"/>
    </source>
</evidence>
<proteinExistence type="predicted"/>
<dbReference type="eggNOG" id="COG2230">
    <property type="taxonomic scope" value="Bacteria"/>
</dbReference>
<dbReference type="AlphaFoldDB" id="M9R5C2"/>